<name>A0A8S9MBC9_BRACR</name>
<evidence type="ECO:0000313" key="2">
    <source>
        <dbReference type="EMBL" id="KAF2615438.1"/>
    </source>
</evidence>
<sequence>MWPREHGALDKSLGLEAGGRTQTRRQGTRPRGRNPEPGGRNPEPGGRNLEAEGCFVSPSLVFAWISSVY</sequence>
<dbReference type="EMBL" id="QGKY02000089">
    <property type="protein sequence ID" value="KAF2615438.1"/>
    <property type="molecule type" value="Genomic_DNA"/>
</dbReference>
<proteinExistence type="predicted"/>
<feature type="region of interest" description="Disordered" evidence="1">
    <location>
        <begin position="1"/>
        <end position="52"/>
    </location>
</feature>
<dbReference type="AlphaFoldDB" id="A0A8S9MBC9"/>
<feature type="compositionally biased region" description="Basic residues" evidence="1">
    <location>
        <begin position="22"/>
        <end position="32"/>
    </location>
</feature>
<evidence type="ECO:0000256" key="1">
    <source>
        <dbReference type="SAM" id="MobiDB-lite"/>
    </source>
</evidence>
<feature type="compositionally biased region" description="Low complexity" evidence="1">
    <location>
        <begin position="35"/>
        <end position="48"/>
    </location>
</feature>
<accession>A0A8S9MBC9</accession>
<comment type="caution">
    <text evidence="2">The sequence shown here is derived from an EMBL/GenBank/DDBJ whole genome shotgun (WGS) entry which is preliminary data.</text>
</comment>
<organism evidence="2">
    <name type="scientific">Brassica cretica</name>
    <name type="common">Mustard</name>
    <dbReference type="NCBI Taxonomy" id="69181"/>
    <lineage>
        <taxon>Eukaryota</taxon>
        <taxon>Viridiplantae</taxon>
        <taxon>Streptophyta</taxon>
        <taxon>Embryophyta</taxon>
        <taxon>Tracheophyta</taxon>
        <taxon>Spermatophyta</taxon>
        <taxon>Magnoliopsida</taxon>
        <taxon>eudicotyledons</taxon>
        <taxon>Gunneridae</taxon>
        <taxon>Pentapetalae</taxon>
        <taxon>rosids</taxon>
        <taxon>malvids</taxon>
        <taxon>Brassicales</taxon>
        <taxon>Brassicaceae</taxon>
        <taxon>Brassiceae</taxon>
        <taxon>Brassica</taxon>
    </lineage>
</organism>
<reference evidence="2" key="1">
    <citation type="submission" date="2019-12" db="EMBL/GenBank/DDBJ databases">
        <title>Genome sequencing and annotation of Brassica cretica.</title>
        <authorList>
            <person name="Studholme D.J."/>
            <person name="Sarris P.F."/>
        </authorList>
    </citation>
    <scope>NUCLEOTIDE SEQUENCE</scope>
    <source>
        <strain evidence="2">PFS-102/07</strain>
        <tissue evidence="2">Leaf</tissue>
    </source>
</reference>
<protein>
    <submittedName>
        <fullName evidence="2">Uncharacterized protein</fullName>
    </submittedName>
</protein>
<gene>
    <name evidence="2" type="ORF">F2Q70_00012268</name>
</gene>